<dbReference type="GO" id="GO:0043139">
    <property type="term" value="F:5'-3' DNA helicase activity"/>
    <property type="evidence" value="ECO:0007669"/>
    <property type="project" value="UniProtKB-EC"/>
</dbReference>
<reference evidence="3 4" key="1">
    <citation type="submission" date="2015-11" db="EMBL/GenBank/DDBJ databases">
        <title>Genomes and virulence difference between two physiological races of Phytophthora nicotianae.</title>
        <authorList>
            <person name="Liu H."/>
            <person name="Ma X."/>
            <person name="Yu H."/>
            <person name="Fang D."/>
            <person name="Li Y."/>
            <person name="Wang X."/>
            <person name="Wang W."/>
            <person name="Dong Y."/>
            <person name="Xiao B."/>
        </authorList>
    </citation>
    <scope>NUCLEOTIDE SEQUENCE [LARGE SCALE GENOMIC DNA]</scope>
    <source>
        <strain evidence="4">race 1</strain>
    </source>
</reference>
<dbReference type="InterPro" id="IPR051055">
    <property type="entry name" value="PIF1_helicase"/>
</dbReference>
<evidence type="ECO:0000259" key="2">
    <source>
        <dbReference type="Pfam" id="PF05970"/>
    </source>
</evidence>
<protein>
    <recommendedName>
        <fullName evidence="1">ATP-dependent DNA helicase</fullName>
        <ecNumber evidence="1">5.6.2.3</ecNumber>
    </recommendedName>
</protein>
<dbReference type="SUPFAM" id="SSF52540">
    <property type="entry name" value="P-loop containing nucleoside triphosphate hydrolases"/>
    <property type="match status" value="2"/>
</dbReference>
<comment type="caution">
    <text evidence="3">The sequence shown here is derived from an EMBL/GenBank/DDBJ whole genome shotgun (WGS) entry which is preliminary data.</text>
</comment>
<organism evidence="3 4">
    <name type="scientific">Phytophthora nicotianae</name>
    <name type="common">Potato buckeye rot agent</name>
    <name type="synonym">Phytophthora parasitica</name>
    <dbReference type="NCBI Taxonomy" id="4792"/>
    <lineage>
        <taxon>Eukaryota</taxon>
        <taxon>Sar</taxon>
        <taxon>Stramenopiles</taxon>
        <taxon>Oomycota</taxon>
        <taxon>Peronosporomycetes</taxon>
        <taxon>Peronosporales</taxon>
        <taxon>Peronosporaceae</taxon>
        <taxon>Phytophthora</taxon>
    </lineage>
</organism>
<dbReference type="Pfam" id="PF05970">
    <property type="entry name" value="PIF1"/>
    <property type="match status" value="1"/>
</dbReference>
<keyword evidence="1" id="KW-0378">Hydrolase</keyword>
<keyword evidence="1" id="KW-0067">ATP-binding</keyword>
<evidence type="ECO:0000256" key="1">
    <source>
        <dbReference type="RuleBase" id="RU363044"/>
    </source>
</evidence>
<dbReference type="InterPro" id="IPR010285">
    <property type="entry name" value="DNA_helicase_pif1-like_DEAD"/>
</dbReference>
<gene>
    <name evidence="3" type="ORF">AM588_10011658</name>
</gene>
<dbReference type="AlphaFoldDB" id="A0A0W8DM53"/>
<keyword evidence="1" id="KW-0234">DNA repair</keyword>
<comment type="similarity">
    <text evidence="1">Belongs to the helicase family.</text>
</comment>
<dbReference type="GO" id="GO:0000723">
    <property type="term" value="P:telomere maintenance"/>
    <property type="evidence" value="ECO:0007669"/>
    <property type="project" value="InterPro"/>
</dbReference>
<sequence>MQWYPHAVTPNTTDKKGFATITEISRLFTLNRLQHAAFRRIGSALLTRWKKADDLNYLTATDVQKALRDDQVLFYLGGEGGTGKTRVIGAVQELCKSWRRGECLLKTALTGKAATLVSGRTLASLLLALKSSKSRSTLGLDIIIIDEVSMMYKSQLVELDQRLRNATCNTGVPFGGIHVVLVGDFLQLPPVGADPLYIQPWTRSRCSPTALTGYLLWQKFTSVVILEESVRFRNDPEWGEGCRLARLGIWTPEFVNMINRRVIRQDGDGKSVGFTLNGNLPTFVTPDNFTRQAINNLFVKETAYRLPKGQYPVRVVANFKGKLNGLSRSDIEIVMSLPDNKFGRMAPYLDLVPGMPIQITQNVRAEKLAANGTLGTLEKIIYQPGTAFRLVCDGVSGVIVKIPHPPPEAIIVRIPRGPLAKSIASDIDSDLFPLFYTSEPYKPCDLSLPLSPSGEPRKLSVKIGQFPLVCAVGSTIYKVQGETLEAMVVTEWRSQIAITNKKEQPYLLVSRVTSRNAFATLEPITPEIVAWAHPSKEALEEEARLKVLSAKTVAAMDTEDYQHSRI</sequence>
<dbReference type="GO" id="GO:0006310">
    <property type="term" value="P:DNA recombination"/>
    <property type="evidence" value="ECO:0007669"/>
    <property type="project" value="UniProtKB-KW"/>
</dbReference>
<keyword evidence="1" id="KW-0233">DNA recombination</keyword>
<dbReference type="GO" id="GO:0016887">
    <property type="term" value="F:ATP hydrolysis activity"/>
    <property type="evidence" value="ECO:0007669"/>
    <property type="project" value="RHEA"/>
</dbReference>
<dbReference type="EMBL" id="LNFP01000118">
    <property type="protein sequence ID" value="KUF97384.1"/>
    <property type="molecule type" value="Genomic_DNA"/>
</dbReference>
<dbReference type="EC" id="5.6.2.3" evidence="1"/>
<evidence type="ECO:0000313" key="3">
    <source>
        <dbReference type="EMBL" id="KUF97384.1"/>
    </source>
</evidence>
<comment type="cofactor">
    <cofactor evidence="1">
        <name>Mg(2+)</name>
        <dbReference type="ChEBI" id="CHEBI:18420"/>
    </cofactor>
</comment>
<dbReference type="Proteomes" id="UP000054636">
    <property type="component" value="Unassembled WGS sequence"/>
</dbReference>
<evidence type="ECO:0000313" key="4">
    <source>
        <dbReference type="Proteomes" id="UP000054636"/>
    </source>
</evidence>
<dbReference type="PANTHER" id="PTHR47642">
    <property type="entry name" value="ATP-DEPENDENT DNA HELICASE"/>
    <property type="match status" value="1"/>
</dbReference>
<dbReference type="GO" id="GO:0006281">
    <property type="term" value="P:DNA repair"/>
    <property type="evidence" value="ECO:0007669"/>
    <property type="project" value="UniProtKB-KW"/>
</dbReference>
<dbReference type="GO" id="GO:0005524">
    <property type="term" value="F:ATP binding"/>
    <property type="evidence" value="ECO:0007669"/>
    <property type="project" value="UniProtKB-KW"/>
</dbReference>
<dbReference type="Gene3D" id="3.40.50.300">
    <property type="entry name" value="P-loop containing nucleotide triphosphate hydrolases"/>
    <property type="match status" value="1"/>
</dbReference>
<accession>A0A0W8DM53</accession>
<keyword evidence="1" id="KW-0347">Helicase</keyword>
<dbReference type="InterPro" id="IPR027417">
    <property type="entry name" value="P-loop_NTPase"/>
</dbReference>
<keyword evidence="1" id="KW-0227">DNA damage</keyword>
<keyword evidence="1" id="KW-0547">Nucleotide-binding</keyword>
<name>A0A0W8DM53_PHYNI</name>
<comment type="catalytic activity">
    <reaction evidence="1">
        <text>ATP + H2O = ADP + phosphate + H(+)</text>
        <dbReference type="Rhea" id="RHEA:13065"/>
        <dbReference type="ChEBI" id="CHEBI:15377"/>
        <dbReference type="ChEBI" id="CHEBI:15378"/>
        <dbReference type="ChEBI" id="CHEBI:30616"/>
        <dbReference type="ChEBI" id="CHEBI:43474"/>
        <dbReference type="ChEBI" id="CHEBI:456216"/>
        <dbReference type="EC" id="5.6.2.3"/>
    </reaction>
</comment>
<feature type="domain" description="DNA helicase Pif1-like DEAD-box helicase" evidence="2">
    <location>
        <begin position="66"/>
        <end position="234"/>
    </location>
</feature>
<proteinExistence type="inferred from homology"/>